<keyword evidence="2" id="KW-0547">Nucleotide-binding</keyword>
<dbReference type="InterPro" id="IPR006073">
    <property type="entry name" value="GTP-bd"/>
</dbReference>
<dbReference type="Gene3D" id="1.10.150.300">
    <property type="entry name" value="TGS-like domain"/>
    <property type="match status" value="1"/>
</dbReference>
<sequence>MSLSVGIVGLPNVGKSTLFKALTQKDVEIANYPFATIDPSVGIIEVPDSRLFELAQVSRSQNTIPGVVEVYDIAGLVKGAHKGEGLGNQFLSHIAGVDAIVYMVRAFEGEDIQHVESSVDPVRDSEIIRTELALKDRASIETYLHNAQKEARGGNKDAQKEVDLLNVWCDVLDKGNHIFQWIQANATYDDSFVVSLARAASLLTAKHGFYVVNTHNNDIPVAFQNYVQELGYECIALDAQAELESATMSDQERTELGIGESALPMFARVAYKALNRISFFTTGEKETRAWTTEYNATAPQAAGAIHSDFQEKFIRAQVVQWDVLVECGGWNSAKTKGLVRTEGKEYRVQDGDVLLVLHGA</sequence>
<gene>
    <name evidence="6" type="primary">ychF</name>
    <name evidence="6" type="ORF">F4X82_02335</name>
</gene>
<dbReference type="NCBIfam" id="TIGR00092">
    <property type="entry name" value="redox-regulated ATPase YchF"/>
    <property type="match status" value="1"/>
</dbReference>
<dbReference type="Pfam" id="PF06071">
    <property type="entry name" value="YchF-GTPase_C"/>
    <property type="match status" value="1"/>
</dbReference>
<evidence type="ECO:0000256" key="3">
    <source>
        <dbReference type="ARBA" id="ARBA00022840"/>
    </source>
</evidence>
<name>A0A845DEC3_9BACT</name>
<dbReference type="Proteomes" id="UP000449092">
    <property type="component" value="Unassembled WGS sequence"/>
</dbReference>
<dbReference type="GO" id="GO:0016887">
    <property type="term" value="F:ATP hydrolysis activity"/>
    <property type="evidence" value="ECO:0007669"/>
    <property type="project" value="InterPro"/>
</dbReference>
<protein>
    <submittedName>
        <fullName evidence="6">Redox-regulated ATPase YchF</fullName>
    </submittedName>
</protein>
<dbReference type="Gene3D" id="3.10.20.30">
    <property type="match status" value="1"/>
</dbReference>
<dbReference type="PANTHER" id="PTHR23305:SF18">
    <property type="entry name" value="OBG-TYPE G DOMAIN-CONTAINING PROTEIN"/>
    <property type="match status" value="1"/>
</dbReference>
<dbReference type="EMBL" id="VXOY01000020">
    <property type="protein sequence ID" value="MYE38331.1"/>
    <property type="molecule type" value="Genomic_DNA"/>
</dbReference>
<dbReference type="InterPro" id="IPR012676">
    <property type="entry name" value="TGS-like"/>
</dbReference>
<organism evidence="6 7">
    <name type="scientific">Candidatus Spechtbacteria bacterium SB0662_bin_43</name>
    <dbReference type="NCBI Taxonomy" id="2604897"/>
    <lineage>
        <taxon>Bacteria</taxon>
        <taxon>Candidatus Spechtiibacteriota</taxon>
    </lineage>
</organism>
<reference evidence="6 7" key="1">
    <citation type="submission" date="2019-09" db="EMBL/GenBank/DDBJ databases">
        <title>Characterisation of the sponge microbiome using genome-centric metagenomics.</title>
        <authorList>
            <person name="Engelberts J.P."/>
            <person name="Robbins S.J."/>
            <person name="De Goeij J.M."/>
            <person name="Aranda M."/>
            <person name="Bell S.C."/>
            <person name="Webster N.S."/>
        </authorList>
    </citation>
    <scope>NUCLEOTIDE SEQUENCE [LARGE SCALE GENOMIC DNA]</scope>
    <source>
        <strain evidence="6">SB0662_bin_43</strain>
    </source>
</reference>
<dbReference type="GO" id="GO:0005737">
    <property type="term" value="C:cytoplasm"/>
    <property type="evidence" value="ECO:0007669"/>
    <property type="project" value="TreeGrafter"/>
</dbReference>
<dbReference type="AlphaFoldDB" id="A0A845DEC3"/>
<dbReference type="Gene3D" id="3.40.50.300">
    <property type="entry name" value="P-loop containing nucleotide triphosphate hydrolases"/>
    <property type="match status" value="1"/>
</dbReference>
<dbReference type="InterPro" id="IPR041706">
    <property type="entry name" value="YchF_N"/>
</dbReference>
<dbReference type="PIRSF" id="PIRSF006641">
    <property type="entry name" value="CHP00092"/>
    <property type="match status" value="1"/>
</dbReference>
<accession>A0A845DEC3</accession>
<dbReference type="InterPro" id="IPR013029">
    <property type="entry name" value="YchF_C"/>
</dbReference>
<evidence type="ECO:0000256" key="2">
    <source>
        <dbReference type="ARBA" id="ARBA00022741"/>
    </source>
</evidence>
<keyword evidence="4" id="KW-0460">Magnesium</keyword>
<keyword evidence="3" id="KW-0067">ATP-binding</keyword>
<proteinExistence type="predicted"/>
<dbReference type="InterPro" id="IPR004396">
    <property type="entry name" value="ATPase_YchF/OLA1"/>
</dbReference>
<dbReference type="InterPro" id="IPR027417">
    <property type="entry name" value="P-loop_NTPase"/>
</dbReference>
<comment type="caution">
    <text evidence="6">The sequence shown here is derived from an EMBL/GenBank/DDBJ whole genome shotgun (WGS) entry which is preliminary data.</text>
</comment>
<dbReference type="InterPro" id="IPR012675">
    <property type="entry name" value="Beta-grasp_dom_sf"/>
</dbReference>
<evidence type="ECO:0000256" key="1">
    <source>
        <dbReference type="ARBA" id="ARBA00022723"/>
    </source>
</evidence>
<dbReference type="PANTHER" id="PTHR23305">
    <property type="entry name" value="OBG GTPASE FAMILY"/>
    <property type="match status" value="1"/>
</dbReference>
<dbReference type="GO" id="GO:0005524">
    <property type="term" value="F:ATP binding"/>
    <property type="evidence" value="ECO:0007669"/>
    <property type="project" value="UniProtKB-KW"/>
</dbReference>
<dbReference type="InterPro" id="IPR023192">
    <property type="entry name" value="TGS-like_dom_sf"/>
</dbReference>
<dbReference type="FunFam" id="3.10.20.30:FF:000001">
    <property type="entry name" value="Ribosome-binding ATPase YchF"/>
    <property type="match status" value="1"/>
</dbReference>
<evidence type="ECO:0000313" key="7">
    <source>
        <dbReference type="Proteomes" id="UP000449092"/>
    </source>
</evidence>
<dbReference type="Pfam" id="PF01926">
    <property type="entry name" value="MMR_HSR1"/>
    <property type="match status" value="1"/>
</dbReference>
<dbReference type="SUPFAM" id="SSF81271">
    <property type="entry name" value="TGS-like"/>
    <property type="match status" value="1"/>
</dbReference>
<dbReference type="CDD" id="cd01900">
    <property type="entry name" value="YchF"/>
    <property type="match status" value="1"/>
</dbReference>
<keyword evidence="1" id="KW-0479">Metal-binding</keyword>
<feature type="domain" description="OBG-type G" evidence="5">
    <location>
        <begin position="3"/>
        <end position="360"/>
    </location>
</feature>
<dbReference type="SUPFAM" id="SSF52540">
    <property type="entry name" value="P-loop containing nucleoside triphosphate hydrolases"/>
    <property type="match status" value="1"/>
</dbReference>
<evidence type="ECO:0000259" key="5">
    <source>
        <dbReference type="PROSITE" id="PS51710"/>
    </source>
</evidence>
<dbReference type="PRINTS" id="PR00326">
    <property type="entry name" value="GTP1OBG"/>
</dbReference>
<evidence type="ECO:0000256" key="4">
    <source>
        <dbReference type="ARBA" id="ARBA00022842"/>
    </source>
</evidence>
<dbReference type="GO" id="GO:0046872">
    <property type="term" value="F:metal ion binding"/>
    <property type="evidence" value="ECO:0007669"/>
    <property type="project" value="UniProtKB-KW"/>
</dbReference>
<dbReference type="InterPro" id="IPR031167">
    <property type="entry name" value="G_OBG"/>
</dbReference>
<dbReference type="FunFam" id="1.10.150.300:FF:000001">
    <property type="entry name" value="Ribosome-binding ATPase YchF"/>
    <property type="match status" value="1"/>
</dbReference>
<dbReference type="PROSITE" id="PS51710">
    <property type="entry name" value="G_OBG"/>
    <property type="match status" value="1"/>
</dbReference>
<evidence type="ECO:0000313" key="6">
    <source>
        <dbReference type="EMBL" id="MYE38331.1"/>
    </source>
</evidence>
<dbReference type="GO" id="GO:0005525">
    <property type="term" value="F:GTP binding"/>
    <property type="evidence" value="ECO:0007669"/>
    <property type="project" value="InterPro"/>
</dbReference>